<evidence type="ECO:0000313" key="5">
    <source>
        <dbReference type="Proteomes" id="UP000053947"/>
    </source>
</evidence>
<organism evidence="4 5">
    <name type="scientific">Dehalogenimonas alkenigignens</name>
    <dbReference type="NCBI Taxonomy" id="1217799"/>
    <lineage>
        <taxon>Bacteria</taxon>
        <taxon>Bacillati</taxon>
        <taxon>Chloroflexota</taxon>
        <taxon>Dehalococcoidia</taxon>
        <taxon>Dehalococcoidales</taxon>
        <taxon>Dehalococcoidaceae</taxon>
        <taxon>Dehalogenimonas</taxon>
    </lineage>
</organism>
<dbReference type="InterPro" id="IPR001789">
    <property type="entry name" value="Sig_transdc_resp-reg_receiver"/>
</dbReference>
<dbReference type="InterPro" id="IPR011006">
    <property type="entry name" value="CheY-like_superfamily"/>
</dbReference>
<feature type="modified residue" description="4-aspartylphosphate" evidence="2">
    <location>
        <position position="56"/>
    </location>
</feature>
<name>A0A0W0GHD3_9CHLR</name>
<dbReference type="OrthoDB" id="8585266at2"/>
<protein>
    <submittedName>
        <fullName evidence="4">Response regulator receiver domain</fullName>
    </submittedName>
</protein>
<sequence>MNNSLRVLVADGDPQVCSALKLFLEQQPDTLVSVAGRAEEAANLAAGSTPDIILLDWQLACKSSCGGFIHELRRLCPGAAVIAMSARPEARQAALNGGADRFFSKNENPCILLSSLGKLAGRKAADCPSR</sequence>
<evidence type="ECO:0000256" key="2">
    <source>
        <dbReference type="PROSITE-ProRule" id="PRU00169"/>
    </source>
</evidence>
<evidence type="ECO:0000313" key="4">
    <source>
        <dbReference type="EMBL" id="KTB47961.1"/>
    </source>
</evidence>
<keyword evidence="1 2" id="KW-0597">Phosphoprotein</keyword>
<dbReference type="AlphaFoldDB" id="A0A0W0GHD3"/>
<dbReference type="RefSeq" id="WP_058438917.1">
    <property type="nucleotide sequence ID" value="NZ_KQ758903.1"/>
</dbReference>
<evidence type="ECO:0000259" key="3">
    <source>
        <dbReference type="PROSITE" id="PS50110"/>
    </source>
</evidence>
<dbReference type="Gene3D" id="3.40.50.2300">
    <property type="match status" value="1"/>
</dbReference>
<keyword evidence="5" id="KW-1185">Reference proteome</keyword>
<accession>A0A0W0GHD3</accession>
<dbReference type="Pfam" id="PF00072">
    <property type="entry name" value="Response_reg"/>
    <property type="match status" value="1"/>
</dbReference>
<gene>
    <name evidence="4" type="ORF">DEALK_08060</name>
</gene>
<dbReference type="InterPro" id="IPR050595">
    <property type="entry name" value="Bact_response_regulator"/>
</dbReference>
<feature type="domain" description="Response regulatory" evidence="3">
    <location>
        <begin position="6"/>
        <end position="120"/>
    </location>
</feature>
<dbReference type="PANTHER" id="PTHR44591:SF3">
    <property type="entry name" value="RESPONSE REGULATORY DOMAIN-CONTAINING PROTEIN"/>
    <property type="match status" value="1"/>
</dbReference>
<reference evidence="4 5" key="1">
    <citation type="submission" date="2015-06" db="EMBL/GenBank/DDBJ databases">
        <title>Genome sequence of the organohalide-respiring Dehalogenimonas alkenigignens type strain (IP3-3T).</title>
        <authorList>
            <person name="Key T.A."/>
            <person name="Richmond D.P."/>
            <person name="Bowman K.S."/>
            <person name="Cho Y.-J."/>
            <person name="Chun J."/>
            <person name="da Costa M.S."/>
            <person name="Rainey F.A."/>
            <person name="Moe W.M."/>
        </authorList>
    </citation>
    <scope>NUCLEOTIDE SEQUENCE [LARGE SCALE GENOMIC DNA]</scope>
    <source>
        <strain evidence="4 5">IP3-3</strain>
    </source>
</reference>
<proteinExistence type="predicted"/>
<dbReference type="SUPFAM" id="SSF52172">
    <property type="entry name" value="CheY-like"/>
    <property type="match status" value="1"/>
</dbReference>
<dbReference type="PANTHER" id="PTHR44591">
    <property type="entry name" value="STRESS RESPONSE REGULATOR PROTEIN 1"/>
    <property type="match status" value="1"/>
</dbReference>
<dbReference type="SMART" id="SM00448">
    <property type="entry name" value="REC"/>
    <property type="match status" value="1"/>
</dbReference>
<evidence type="ECO:0000256" key="1">
    <source>
        <dbReference type="ARBA" id="ARBA00022553"/>
    </source>
</evidence>
<dbReference type="EMBL" id="LFDV01000002">
    <property type="protein sequence ID" value="KTB47961.1"/>
    <property type="molecule type" value="Genomic_DNA"/>
</dbReference>
<dbReference type="STRING" id="1217799.DEALK_08060"/>
<dbReference type="PROSITE" id="PS50110">
    <property type="entry name" value="RESPONSE_REGULATORY"/>
    <property type="match status" value="1"/>
</dbReference>
<dbReference type="GO" id="GO:0000160">
    <property type="term" value="P:phosphorelay signal transduction system"/>
    <property type="evidence" value="ECO:0007669"/>
    <property type="project" value="InterPro"/>
</dbReference>
<comment type="caution">
    <text evidence="4">The sequence shown here is derived from an EMBL/GenBank/DDBJ whole genome shotgun (WGS) entry which is preliminary data.</text>
</comment>
<dbReference type="Proteomes" id="UP000053947">
    <property type="component" value="Unassembled WGS sequence"/>
</dbReference>